<dbReference type="GO" id="GO:0005525">
    <property type="term" value="F:GTP binding"/>
    <property type="evidence" value="ECO:0007669"/>
    <property type="project" value="InterPro"/>
</dbReference>
<keyword evidence="2" id="KW-0472">Membrane</keyword>
<gene>
    <name evidence="3" type="ORF">NCTC11370_01566</name>
</gene>
<dbReference type="GeneID" id="93291866"/>
<dbReference type="SUPFAM" id="SSF52540">
    <property type="entry name" value="P-loop containing nucleoside triphosphate hydrolases"/>
    <property type="match status" value="1"/>
</dbReference>
<accession>A0A377GA62</accession>
<keyword evidence="2" id="KW-0812">Transmembrane</keyword>
<evidence type="ECO:0000313" key="4">
    <source>
        <dbReference type="Proteomes" id="UP000254554"/>
    </source>
</evidence>
<reference evidence="3 4" key="1">
    <citation type="submission" date="2018-06" db="EMBL/GenBank/DDBJ databases">
        <authorList>
            <consortium name="Pathogen Informatics"/>
            <person name="Doyle S."/>
        </authorList>
    </citation>
    <scope>NUCLEOTIDE SEQUENCE [LARGE SCALE GENOMIC DNA]</scope>
    <source>
        <strain evidence="3 4">NCTC11370</strain>
    </source>
</reference>
<evidence type="ECO:0000313" key="3">
    <source>
        <dbReference type="EMBL" id="STO21499.1"/>
    </source>
</evidence>
<feature type="transmembrane region" description="Helical" evidence="2">
    <location>
        <begin position="242"/>
        <end position="267"/>
    </location>
</feature>
<dbReference type="Proteomes" id="UP000254554">
    <property type="component" value="Unassembled WGS sequence"/>
</dbReference>
<dbReference type="GO" id="GO:0003924">
    <property type="term" value="F:GTPase activity"/>
    <property type="evidence" value="ECO:0007669"/>
    <property type="project" value="InterPro"/>
</dbReference>
<dbReference type="PANTHER" id="PTHR47978">
    <property type="match status" value="1"/>
</dbReference>
<protein>
    <submittedName>
        <fullName evidence="3">GTPase Era</fullName>
    </submittedName>
</protein>
<evidence type="ECO:0000256" key="2">
    <source>
        <dbReference type="SAM" id="Phobius"/>
    </source>
</evidence>
<dbReference type="OrthoDB" id="5639734at2"/>
<dbReference type="SMART" id="SM00175">
    <property type="entry name" value="RAB"/>
    <property type="match status" value="1"/>
</dbReference>
<dbReference type="Pfam" id="PF00071">
    <property type="entry name" value="Ras"/>
    <property type="match status" value="1"/>
</dbReference>
<sequence>MRYKVAVFGKNGSGKTLLNHKIAQKKVDSKSGSCSTLSVEFLSRQMDSENTVNLWDISGDQFEQLHQIYYKGTDVGVFCIDLTEQIDEQDVIKRIQVFRNFSPKAPIICVGTKSDSPQANLDAFQKIKSQNLFTDFILTSAKSGDNVDELFSLICKHCEAKLIISWNEAVARLKKGIMKLPEAKRILIEKELSELSTFILAKPGVSNVQPKDKADAIEKFTKNCEIYLEGGYSNIYKAALSVAAVAIVLTITALIGFSIGFACSWWTGPGAFFTGILSGYTSALTVASSSVVTGLVAGGVTAYGLFKLSEETRALNEFDAEVSSWNTAIIL</sequence>
<dbReference type="NCBIfam" id="TIGR00231">
    <property type="entry name" value="small_GTP"/>
    <property type="match status" value="1"/>
</dbReference>
<dbReference type="STRING" id="1094715.GCA_000236165_00857"/>
<dbReference type="SMART" id="SM00174">
    <property type="entry name" value="RHO"/>
    <property type="match status" value="1"/>
</dbReference>
<dbReference type="RefSeq" id="WP_019349684.1">
    <property type="nucleotide sequence ID" value="NZ_UGGT01000001.1"/>
</dbReference>
<dbReference type="EMBL" id="UGGT01000001">
    <property type="protein sequence ID" value="STO21499.1"/>
    <property type="molecule type" value="Genomic_DNA"/>
</dbReference>
<dbReference type="PROSITE" id="PS51419">
    <property type="entry name" value="RAB"/>
    <property type="match status" value="1"/>
</dbReference>
<dbReference type="InterPro" id="IPR005225">
    <property type="entry name" value="Small_GTP-bd"/>
</dbReference>
<keyword evidence="2" id="KW-1133">Transmembrane helix</keyword>
<organism evidence="3 4">
    <name type="scientific">Fluoribacter dumoffii</name>
    <dbReference type="NCBI Taxonomy" id="463"/>
    <lineage>
        <taxon>Bacteria</taxon>
        <taxon>Pseudomonadati</taxon>
        <taxon>Pseudomonadota</taxon>
        <taxon>Gammaproteobacteria</taxon>
        <taxon>Legionellales</taxon>
        <taxon>Legionellaceae</taxon>
        <taxon>Fluoribacter</taxon>
    </lineage>
</organism>
<dbReference type="AlphaFoldDB" id="A0A377GA62"/>
<dbReference type="InterPro" id="IPR001806">
    <property type="entry name" value="Small_GTPase"/>
</dbReference>
<dbReference type="PRINTS" id="PR00449">
    <property type="entry name" value="RASTRNSFRMNG"/>
</dbReference>
<keyword evidence="4" id="KW-1185">Reference proteome</keyword>
<name>A0A377GA62_9GAMM</name>
<proteinExistence type="predicted"/>
<feature type="transmembrane region" description="Helical" evidence="2">
    <location>
        <begin position="279"/>
        <end position="306"/>
    </location>
</feature>
<keyword evidence="1" id="KW-0547">Nucleotide-binding</keyword>
<dbReference type="Gene3D" id="3.40.50.300">
    <property type="entry name" value="P-loop containing nucleotide triphosphate hydrolases"/>
    <property type="match status" value="1"/>
</dbReference>
<evidence type="ECO:0000256" key="1">
    <source>
        <dbReference type="ARBA" id="ARBA00022741"/>
    </source>
</evidence>
<dbReference type="InterPro" id="IPR027417">
    <property type="entry name" value="P-loop_NTPase"/>
</dbReference>